<gene>
    <name evidence="1" type="ORF">BCR33DRAFT_245815</name>
</gene>
<sequence length="174" mass="19492">MFIVPIGFDSHVPGWLQLPPLPKGTNKAEGIVVRLYSSMQGKMGKELVTEGGNDRPLVKFKIPEFAETSVYDNRRDRQALAGSFDVEMTTEAVELMYELQAMETHERFQGIISKHGRLEDAQGEREDVVTEYVDALFADIVGDYAALYGSVKGELVFKVQDSVKQTCRDLVTNE</sequence>
<name>A0A1Y2C9T5_9FUNG</name>
<protein>
    <submittedName>
        <fullName evidence="1">Uncharacterized protein</fullName>
    </submittedName>
</protein>
<keyword evidence="2" id="KW-1185">Reference proteome</keyword>
<dbReference type="EMBL" id="MCGO01000024">
    <property type="protein sequence ID" value="ORY43667.1"/>
    <property type="molecule type" value="Genomic_DNA"/>
</dbReference>
<organism evidence="1 2">
    <name type="scientific">Rhizoclosmatium globosum</name>
    <dbReference type="NCBI Taxonomy" id="329046"/>
    <lineage>
        <taxon>Eukaryota</taxon>
        <taxon>Fungi</taxon>
        <taxon>Fungi incertae sedis</taxon>
        <taxon>Chytridiomycota</taxon>
        <taxon>Chytridiomycota incertae sedis</taxon>
        <taxon>Chytridiomycetes</taxon>
        <taxon>Chytridiales</taxon>
        <taxon>Chytriomycetaceae</taxon>
        <taxon>Rhizoclosmatium</taxon>
    </lineage>
</organism>
<dbReference type="Proteomes" id="UP000193642">
    <property type="component" value="Unassembled WGS sequence"/>
</dbReference>
<dbReference type="OrthoDB" id="2151823at2759"/>
<comment type="caution">
    <text evidence="1">The sequence shown here is derived from an EMBL/GenBank/DDBJ whole genome shotgun (WGS) entry which is preliminary data.</text>
</comment>
<reference evidence="1 2" key="1">
    <citation type="submission" date="2016-07" db="EMBL/GenBank/DDBJ databases">
        <title>Pervasive Adenine N6-methylation of Active Genes in Fungi.</title>
        <authorList>
            <consortium name="DOE Joint Genome Institute"/>
            <person name="Mondo S.J."/>
            <person name="Dannebaum R.O."/>
            <person name="Kuo R.C."/>
            <person name="Labutti K."/>
            <person name="Haridas S."/>
            <person name="Kuo A."/>
            <person name="Salamov A."/>
            <person name="Ahrendt S.R."/>
            <person name="Lipzen A."/>
            <person name="Sullivan W."/>
            <person name="Andreopoulos W.B."/>
            <person name="Clum A."/>
            <person name="Lindquist E."/>
            <person name="Daum C."/>
            <person name="Ramamoorthy G.K."/>
            <person name="Gryganskyi A."/>
            <person name="Culley D."/>
            <person name="Magnuson J.K."/>
            <person name="James T.Y."/>
            <person name="O'Malley M.A."/>
            <person name="Stajich J.E."/>
            <person name="Spatafora J.W."/>
            <person name="Visel A."/>
            <person name="Grigoriev I.V."/>
        </authorList>
    </citation>
    <scope>NUCLEOTIDE SEQUENCE [LARGE SCALE GENOMIC DNA]</scope>
    <source>
        <strain evidence="1 2">JEL800</strain>
    </source>
</reference>
<evidence type="ECO:0000313" key="2">
    <source>
        <dbReference type="Proteomes" id="UP000193642"/>
    </source>
</evidence>
<dbReference type="Gene3D" id="3.30.1490.70">
    <property type="match status" value="1"/>
</dbReference>
<proteinExistence type="predicted"/>
<accession>A0A1Y2C9T5</accession>
<evidence type="ECO:0000313" key="1">
    <source>
        <dbReference type="EMBL" id="ORY43667.1"/>
    </source>
</evidence>
<dbReference type="AlphaFoldDB" id="A0A1Y2C9T5"/>